<dbReference type="CDD" id="cd00093">
    <property type="entry name" value="HTH_XRE"/>
    <property type="match status" value="1"/>
</dbReference>
<dbReference type="InterPro" id="IPR010982">
    <property type="entry name" value="Lambda_DNA-bd_dom_sf"/>
</dbReference>
<dbReference type="EMBL" id="BSTK01000008">
    <property type="protein sequence ID" value="GLY87610.1"/>
    <property type="molecule type" value="Genomic_DNA"/>
</dbReference>
<dbReference type="Pfam" id="PF06114">
    <property type="entry name" value="Peptidase_M78"/>
    <property type="match status" value="1"/>
</dbReference>
<name>A0A9W6S8K8_9ACTN</name>
<keyword evidence="4" id="KW-1185">Reference proteome</keyword>
<dbReference type="InterPro" id="IPR052345">
    <property type="entry name" value="Rad_response_metalloprotease"/>
</dbReference>
<dbReference type="PANTHER" id="PTHR43236:SF1">
    <property type="entry name" value="BLL7220 PROTEIN"/>
    <property type="match status" value="1"/>
</dbReference>
<dbReference type="AlphaFoldDB" id="A0A9W6S8K8"/>
<dbReference type="RefSeq" id="WP_285576767.1">
    <property type="nucleotide sequence ID" value="NZ_BSTK01000008.1"/>
</dbReference>
<keyword evidence="3" id="KW-0238">DNA-binding</keyword>
<gene>
    <name evidence="3" type="ORF">Airi02_055390</name>
</gene>
<dbReference type="Pfam" id="PF01381">
    <property type="entry name" value="HTH_3"/>
    <property type="match status" value="1"/>
</dbReference>
<comment type="similarity">
    <text evidence="1">Belongs to the short-chain fatty acyl-CoA assimilation regulator (ScfR) family.</text>
</comment>
<feature type="domain" description="HTH cro/C1-type" evidence="2">
    <location>
        <begin position="29"/>
        <end position="83"/>
    </location>
</feature>
<accession>A0A9W6S8K8</accession>
<dbReference type="Gene3D" id="1.10.10.2910">
    <property type="match status" value="1"/>
</dbReference>
<reference evidence="3" key="1">
    <citation type="submission" date="2023-03" db="EMBL/GenBank/DDBJ databases">
        <title>Actinoallomurus iriomotensis NBRC 103684.</title>
        <authorList>
            <person name="Ichikawa N."/>
            <person name="Sato H."/>
            <person name="Tonouchi N."/>
        </authorList>
    </citation>
    <scope>NUCLEOTIDE SEQUENCE</scope>
    <source>
        <strain evidence="3">NBRC 103684</strain>
    </source>
</reference>
<proteinExistence type="inferred from homology"/>
<evidence type="ECO:0000256" key="1">
    <source>
        <dbReference type="ARBA" id="ARBA00007227"/>
    </source>
</evidence>
<dbReference type="Proteomes" id="UP001165074">
    <property type="component" value="Unassembled WGS sequence"/>
</dbReference>
<dbReference type="SUPFAM" id="SSF47413">
    <property type="entry name" value="lambda repressor-like DNA-binding domains"/>
    <property type="match status" value="1"/>
</dbReference>
<protein>
    <submittedName>
        <fullName evidence="3">DNA-binding protein</fullName>
    </submittedName>
</protein>
<dbReference type="GO" id="GO:0003677">
    <property type="term" value="F:DNA binding"/>
    <property type="evidence" value="ECO:0007669"/>
    <property type="project" value="UniProtKB-KW"/>
</dbReference>
<evidence type="ECO:0000313" key="3">
    <source>
        <dbReference type="EMBL" id="GLY87610.1"/>
    </source>
</evidence>
<organism evidence="3 4">
    <name type="scientific">Actinoallomurus iriomotensis</name>
    <dbReference type="NCBI Taxonomy" id="478107"/>
    <lineage>
        <taxon>Bacteria</taxon>
        <taxon>Bacillati</taxon>
        <taxon>Actinomycetota</taxon>
        <taxon>Actinomycetes</taxon>
        <taxon>Streptosporangiales</taxon>
        <taxon>Thermomonosporaceae</taxon>
        <taxon>Actinoallomurus</taxon>
    </lineage>
</organism>
<dbReference type="InterPro" id="IPR010359">
    <property type="entry name" value="IrrE_HExxH"/>
</dbReference>
<sequence>MDTRRGGGVPHLSAVPAPGVTASFDPARLTLARERSGLTKRDLAARVGVTAAAITRFERGQARLADETLTRLAAELGLPVGYFAAGRPVLPVAEEAAHFRSLRTTRVYERRQARATMSHLAEAVREIQTVVRLPEPRLPRLSRDPESAARELRAAWRLPAGPVHHLVRLLEANGAVVSMARFGAGDRIDAFSCRPSGLDRPLICLSRDRGNPLRRRFSAAHELGHLLLHDEAQPGDRQHEHEANRFAAEFLTPAPQIADLLPTRLDFARLLEIQRAWGVSVQALLRRSRELDRIGDDLYRRAQVTLTRLGWRRDEPRGDYPTEWPAVLAEAVALGAERGLTEHSLAARLSLPYAEVRELLSHVTDDRPRLTLVPDLPG</sequence>
<comment type="caution">
    <text evidence="3">The sequence shown here is derived from an EMBL/GenBank/DDBJ whole genome shotgun (WGS) entry which is preliminary data.</text>
</comment>
<evidence type="ECO:0000259" key="2">
    <source>
        <dbReference type="PROSITE" id="PS50943"/>
    </source>
</evidence>
<dbReference type="PROSITE" id="PS50943">
    <property type="entry name" value="HTH_CROC1"/>
    <property type="match status" value="1"/>
</dbReference>
<dbReference type="Gene3D" id="1.10.260.40">
    <property type="entry name" value="lambda repressor-like DNA-binding domains"/>
    <property type="match status" value="1"/>
</dbReference>
<dbReference type="InterPro" id="IPR001387">
    <property type="entry name" value="Cro/C1-type_HTH"/>
</dbReference>
<dbReference type="SMART" id="SM00530">
    <property type="entry name" value="HTH_XRE"/>
    <property type="match status" value="1"/>
</dbReference>
<evidence type="ECO:0000313" key="4">
    <source>
        <dbReference type="Proteomes" id="UP001165074"/>
    </source>
</evidence>
<dbReference type="PANTHER" id="PTHR43236">
    <property type="entry name" value="ANTITOXIN HIGA1"/>
    <property type="match status" value="1"/>
</dbReference>